<evidence type="ECO:0000313" key="3">
    <source>
        <dbReference type="EMBL" id="RHE73263.1"/>
    </source>
</evidence>
<gene>
    <name evidence="3" type="ORF">DW723_11605</name>
    <name evidence="2" type="ORF">DWY46_06370</name>
    <name evidence="1" type="ORF">ERS852533_00938</name>
</gene>
<dbReference type="EMBL" id="QSKO01000016">
    <property type="protein sequence ID" value="RHE73263.1"/>
    <property type="molecule type" value="Genomic_DNA"/>
</dbReference>
<dbReference type="Proteomes" id="UP000283928">
    <property type="component" value="Unassembled WGS sequence"/>
</dbReference>
<evidence type="ECO:0000313" key="2">
    <source>
        <dbReference type="EMBL" id="RGR50033.1"/>
    </source>
</evidence>
<evidence type="ECO:0000313" key="4">
    <source>
        <dbReference type="Proteomes" id="UP000095413"/>
    </source>
</evidence>
<evidence type="ECO:0000313" key="1">
    <source>
        <dbReference type="EMBL" id="CUP31029.1"/>
    </source>
</evidence>
<accession>A0A174MBB5</accession>
<dbReference type="Proteomes" id="UP000095413">
    <property type="component" value="Unassembled WGS sequence"/>
</dbReference>
<reference evidence="5 6" key="2">
    <citation type="submission" date="2018-08" db="EMBL/GenBank/DDBJ databases">
        <title>A genome reference for cultivated species of the human gut microbiota.</title>
        <authorList>
            <person name="Zou Y."/>
            <person name="Xue W."/>
            <person name="Luo G."/>
        </authorList>
    </citation>
    <scope>NUCLEOTIDE SEQUENCE [LARGE SCALE GENOMIC DNA]</scope>
    <source>
        <strain evidence="2 6">AF25-21</strain>
        <strain evidence="3 5">AM27-32LB</strain>
    </source>
</reference>
<reference evidence="1 4" key="1">
    <citation type="submission" date="2015-09" db="EMBL/GenBank/DDBJ databases">
        <authorList>
            <consortium name="Pathogen Informatics"/>
        </authorList>
    </citation>
    <scope>NUCLEOTIDE SEQUENCE [LARGE SCALE GENOMIC DNA]</scope>
    <source>
        <strain evidence="1 4">2789STDY5834921</strain>
    </source>
</reference>
<dbReference type="Proteomes" id="UP000285839">
    <property type="component" value="Unassembled WGS sequence"/>
</dbReference>
<evidence type="ECO:0000313" key="5">
    <source>
        <dbReference type="Proteomes" id="UP000283928"/>
    </source>
</evidence>
<sequence length="72" mass="8366">MWCWYRQVTLTANAVYFLIAWPGGVREGRAAFATLSDSPRIKFLSVSKPINISHISKYEQSFRIYPEIKEIL</sequence>
<dbReference type="AlphaFoldDB" id="A0A174MBB5"/>
<organism evidence="1 4">
    <name type="scientific">Blautia obeum</name>
    <dbReference type="NCBI Taxonomy" id="40520"/>
    <lineage>
        <taxon>Bacteria</taxon>
        <taxon>Bacillati</taxon>
        <taxon>Bacillota</taxon>
        <taxon>Clostridia</taxon>
        <taxon>Lachnospirales</taxon>
        <taxon>Lachnospiraceae</taxon>
        <taxon>Blautia</taxon>
    </lineage>
</organism>
<dbReference type="EMBL" id="CZBA01000004">
    <property type="protein sequence ID" value="CUP31029.1"/>
    <property type="molecule type" value="Genomic_DNA"/>
</dbReference>
<protein>
    <submittedName>
        <fullName evidence="1">Uncharacterized protein</fullName>
    </submittedName>
</protein>
<evidence type="ECO:0000313" key="6">
    <source>
        <dbReference type="Proteomes" id="UP000285839"/>
    </source>
</evidence>
<name>A0A174MBB5_9FIRM</name>
<proteinExistence type="predicted"/>
<dbReference type="EMBL" id="QRUH01000003">
    <property type="protein sequence ID" value="RGR50033.1"/>
    <property type="molecule type" value="Genomic_DNA"/>
</dbReference>